<feature type="non-terminal residue" evidence="1">
    <location>
        <position position="118"/>
    </location>
</feature>
<proteinExistence type="predicted"/>
<dbReference type="EMBL" id="BTRK01000003">
    <property type="protein sequence ID" value="GMR43023.1"/>
    <property type="molecule type" value="Genomic_DNA"/>
</dbReference>
<gene>
    <name evidence="1" type="ORF">PMAYCL1PPCAC_13218</name>
</gene>
<organism evidence="1 2">
    <name type="scientific">Pristionchus mayeri</name>
    <dbReference type="NCBI Taxonomy" id="1317129"/>
    <lineage>
        <taxon>Eukaryota</taxon>
        <taxon>Metazoa</taxon>
        <taxon>Ecdysozoa</taxon>
        <taxon>Nematoda</taxon>
        <taxon>Chromadorea</taxon>
        <taxon>Rhabditida</taxon>
        <taxon>Rhabditina</taxon>
        <taxon>Diplogasteromorpha</taxon>
        <taxon>Diplogasteroidea</taxon>
        <taxon>Neodiplogasteridae</taxon>
        <taxon>Pristionchus</taxon>
    </lineage>
</organism>
<accession>A0AAN5C9L3</accession>
<reference evidence="2" key="1">
    <citation type="submission" date="2022-10" db="EMBL/GenBank/DDBJ databases">
        <title>Genome assembly of Pristionchus species.</title>
        <authorList>
            <person name="Yoshida K."/>
            <person name="Sommer R.J."/>
        </authorList>
    </citation>
    <scope>NUCLEOTIDE SEQUENCE [LARGE SCALE GENOMIC DNA]</scope>
    <source>
        <strain evidence="2">RS5460</strain>
    </source>
</reference>
<comment type="caution">
    <text evidence="1">The sequence shown here is derived from an EMBL/GenBank/DDBJ whole genome shotgun (WGS) entry which is preliminary data.</text>
</comment>
<keyword evidence="2" id="KW-1185">Reference proteome</keyword>
<protein>
    <submittedName>
        <fullName evidence="1">Uncharacterized protein</fullName>
    </submittedName>
</protein>
<name>A0AAN5C9L3_9BILA</name>
<sequence length="118" mass="13520">LLRFPCMGNLTGTSEHHQARCKSKNNNVYCRVFKLCLNFSFGNLYLSAYGYWRGQGFYPPKNYGIHSLAGNTVEEAVEVQRPRVEDLKNAISQIRRKESGDNLSFSLKDEKEAEKIVK</sequence>
<evidence type="ECO:0000313" key="1">
    <source>
        <dbReference type="EMBL" id="GMR43023.1"/>
    </source>
</evidence>
<dbReference type="Proteomes" id="UP001328107">
    <property type="component" value="Unassembled WGS sequence"/>
</dbReference>
<dbReference type="AlphaFoldDB" id="A0AAN5C9L3"/>
<feature type="non-terminal residue" evidence="1">
    <location>
        <position position="1"/>
    </location>
</feature>
<evidence type="ECO:0000313" key="2">
    <source>
        <dbReference type="Proteomes" id="UP001328107"/>
    </source>
</evidence>